<proteinExistence type="predicted"/>
<sequence>MQPPRIEHLTVTARSAGTRKSNMPLLSLFPPPFDNHHGICANQTGIIWIGKFLPRVKKTFRSLDIAPVDNGASTQ</sequence>
<name>A0A9P7VEK3_9AGAR</name>
<dbReference type="RefSeq" id="XP_043032986.1">
    <property type="nucleotide sequence ID" value="XM_043187622.1"/>
</dbReference>
<dbReference type="EMBL" id="MU250592">
    <property type="protein sequence ID" value="KAG7439486.1"/>
    <property type="molecule type" value="Genomic_DNA"/>
</dbReference>
<keyword evidence="2" id="KW-1185">Reference proteome</keyword>
<gene>
    <name evidence="1" type="ORF">BT62DRAFT_938926</name>
</gene>
<reference evidence="1" key="1">
    <citation type="submission" date="2020-11" db="EMBL/GenBank/DDBJ databases">
        <title>Adaptations for nitrogen fixation in a non-lichenized fungal sporocarp promotes dispersal by wood-feeding termites.</title>
        <authorList>
            <consortium name="DOE Joint Genome Institute"/>
            <person name="Koch R.A."/>
            <person name="Yoon G."/>
            <person name="Arayal U."/>
            <person name="Lail K."/>
            <person name="Amirebrahimi M."/>
            <person name="Labutti K."/>
            <person name="Lipzen A."/>
            <person name="Riley R."/>
            <person name="Barry K."/>
            <person name="Henrissat B."/>
            <person name="Grigoriev I.V."/>
            <person name="Herr J.R."/>
            <person name="Aime M.C."/>
        </authorList>
    </citation>
    <scope>NUCLEOTIDE SEQUENCE</scope>
    <source>
        <strain evidence="1">MCA 3950</strain>
    </source>
</reference>
<comment type="caution">
    <text evidence="1">The sequence shown here is derived from an EMBL/GenBank/DDBJ whole genome shotgun (WGS) entry which is preliminary data.</text>
</comment>
<organism evidence="1 2">
    <name type="scientific">Guyanagaster necrorhizus</name>
    <dbReference type="NCBI Taxonomy" id="856835"/>
    <lineage>
        <taxon>Eukaryota</taxon>
        <taxon>Fungi</taxon>
        <taxon>Dikarya</taxon>
        <taxon>Basidiomycota</taxon>
        <taxon>Agaricomycotina</taxon>
        <taxon>Agaricomycetes</taxon>
        <taxon>Agaricomycetidae</taxon>
        <taxon>Agaricales</taxon>
        <taxon>Marasmiineae</taxon>
        <taxon>Physalacriaceae</taxon>
        <taxon>Guyanagaster</taxon>
    </lineage>
</organism>
<evidence type="ECO:0000313" key="1">
    <source>
        <dbReference type="EMBL" id="KAG7439486.1"/>
    </source>
</evidence>
<protein>
    <submittedName>
        <fullName evidence="1">Uncharacterized protein</fullName>
    </submittedName>
</protein>
<dbReference type="AlphaFoldDB" id="A0A9P7VEK3"/>
<evidence type="ECO:0000313" key="2">
    <source>
        <dbReference type="Proteomes" id="UP000812287"/>
    </source>
</evidence>
<dbReference type="Proteomes" id="UP000812287">
    <property type="component" value="Unassembled WGS sequence"/>
</dbReference>
<dbReference type="GeneID" id="66109919"/>
<accession>A0A9P7VEK3</accession>